<gene>
    <name evidence="2" type="ORF">UV20_C0004G0116</name>
</gene>
<feature type="transmembrane region" description="Helical" evidence="1">
    <location>
        <begin position="12"/>
        <end position="31"/>
    </location>
</feature>
<accession>A0A0G1A7K7</accession>
<evidence type="ECO:0008006" key="4">
    <source>
        <dbReference type="Google" id="ProtNLM"/>
    </source>
</evidence>
<evidence type="ECO:0000313" key="2">
    <source>
        <dbReference type="EMBL" id="KKS57020.1"/>
    </source>
</evidence>
<keyword evidence="1" id="KW-1133">Transmembrane helix</keyword>
<protein>
    <recommendedName>
        <fullName evidence="4">DUF2933 domain-containing protein</fullName>
    </recommendedName>
</protein>
<reference evidence="2 3" key="1">
    <citation type="journal article" date="2015" name="Nature">
        <title>rRNA introns, odd ribosomes, and small enigmatic genomes across a large radiation of phyla.</title>
        <authorList>
            <person name="Brown C.T."/>
            <person name="Hug L.A."/>
            <person name="Thomas B.C."/>
            <person name="Sharon I."/>
            <person name="Castelle C.J."/>
            <person name="Singh A."/>
            <person name="Wilkins M.J."/>
            <person name="Williams K.H."/>
            <person name="Banfield J.F."/>
        </authorList>
    </citation>
    <scope>NUCLEOTIDE SEQUENCE [LARGE SCALE GENOMIC DNA]</scope>
</reference>
<proteinExistence type="predicted"/>
<sequence>MDHNSGEGHNKMMWLMMLMCLAPSLFIFFSGSGISKWYIIVFLLICVGGHFLMMKLMGHEDINKKDNDKNCH</sequence>
<dbReference type="AlphaFoldDB" id="A0A0G1A7K7"/>
<dbReference type="Proteomes" id="UP000034837">
    <property type="component" value="Unassembled WGS sequence"/>
</dbReference>
<evidence type="ECO:0000313" key="3">
    <source>
        <dbReference type="Proteomes" id="UP000034837"/>
    </source>
</evidence>
<evidence type="ECO:0000256" key="1">
    <source>
        <dbReference type="SAM" id="Phobius"/>
    </source>
</evidence>
<name>A0A0G1A7K7_9BACT</name>
<keyword evidence="1" id="KW-0472">Membrane</keyword>
<feature type="transmembrane region" description="Helical" evidence="1">
    <location>
        <begin position="37"/>
        <end position="57"/>
    </location>
</feature>
<dbReference type="EMBL" id="LCDO01000004">
    <property type="protein sequence ID" value="KKS57020.1"/>
    <property type="molecule type" value="Genomic_DNA"/>
</dbReference>
<keyword evidence="1" id="KW-0812">Transmembrane</keyword>
<organism evidence="2 3">
    <name type="scientific">Candidatus Magasanikbacteria bacterium GW2011_GWA2_42_32</name>
    <dbReference type="NCBI Taxonomy" id="1619039"/>
    <lineage>
        <taxon>Bacteria</taxon>
        <taxon>Candidatus Magasanikiibacteriota</taxon>
    </lineage>
</organism>
<comment type="caution">
    <text evidence="2">The sequence shown here is derived from an EMBL/GenBank/DDBJ whole genome shotgun (WGS) entry which is preliminary data.</text>
</comment>